<dbReference type="KEGG" id="mcoo:MCOO_12730"/>
<accession>A0A7I7KUZ1</accession>
<keyword evidence="4" id="KW-1185">Reference proteome</keyword>
<gene>
    <name evidence="3" type="ORF">MCOO_12730</name>
</gene>
<feature type="transmembrane region" description="Helical" evidence="2">
    <location>
        <begin position="47"/>
        <end position="67"/>
    </location>
</feature>
<evidence type="ECO:0000256" key="1">
    <source>
        <dbReference type="SAM" id="MobiDB-lite"/>
    </source>
</evidence>
<sequence>MPHPHLAEIVLVDGATAATLAQVLPVLLLTLAVEMRRTQIHSRVSRLRLGAFFLLFAVAETLLVLSIDGTLYPFRWFDLASAVAIFGLLSMAFALSLAEMRPPQRPAVPPVEDPPTNDSGDLAP</sequence>
<feature type="transmembrane region" description="Helical" evidence="2">
    <location>
        <begin position="15"/>
        <end position="35"/>
    </location>
</feature>
<evidence type="ECO:0000313" key="4">
    <source>
        <dbReference type="Proteomes" id="UP000465866"/>
    </source>
</evidence>
<name>A0A7I7KUZ1_9MYCO</name>
<feature type="transmembrane region" description="Helical" evidence="2">
    <location>
        <begin position="79"/>
        <end position="98"/>
    </location>
</feature>
<reference evidence="3 4" key="1">
    <citation type="journal article" date="2019" name="Emerg. Microbes Infect.">
        <title>Comprehensive subspecies identification of 175 nontuberculous mycobacteria species based on 7547 genomic profiles.</title>
        <authorList>
            <person name="Matsumoto Y."/>
            <person name="Kinjo T."/>
            <person name="Motooka D."/>
            <person name="Nabeya D."/>
            <person name="Jung N."/>
            <person name="Uechi K."/>
            <person name="Horii T."/>
            <person name="Iida T."/>
            <person name="Fujita J."/>
            <person name="Nakamura S."/>
        </authorList>
    </citation>
    <scope>NUCLEOTIDE SEQUENCE [LARGE SCALE GENOMIC DNA]</scope>
    <source>
        <strain evidence="3 4">JCM 12404</strain>
    </source>
</reference>
<dbReference type="AlphaFoldDB" id="A0A7I7KUZ1"/>
<dbReference type="Proteomes" id="UP000465866">
    <property type="component" value="Chromosome"/>
</dbReference>
<evidence type="ECO:0000313" key="3">
    <source>
        <dbReference type="EMBL" id="BBX45258.1"/>
    </source>
</evidence>
<keyword evidence="2" id="KW-0472">Membrane</keyword>
<protein>
    <submittedName>
        <fullName evidence="3">Uncharacterized protein</fullName>
    </submittedName>
</protein>
<proteinExistence type="predicted"/>
<feature type="region of interest" description="Disordered" evidence="1">
    <location>
        <begin position="103"/>
        <end position="124"/>
    </location>
</feature>
<dbReference type="EMBL" id="AP022569">
    <property type="protein sequence ID" value="BBX45258.1"/>
    <property type="molecule type" value="Genomic_DNA"/>
</dbReference>
<keyword evidence="2" id="KW-0812">Transmembrane</keyword>
<dbReference type="RefSeq" id="WP_163775578.1">
    <property type="nucleotide sequence ID" value="NZ_AP022569.1"/>
</dbReference>
<evidence type="ECO:0000256" key="2">
    <source>
        <dbReference type="SAM" id="Phobius"/>
    </source>
</evidence>
<organism evidence="3 4">
    <name type="scientific">Mycobacterium cookii</name>
    <dbReference type="NCBI Taxonomy" id="1775"/>
    <lineage>
        <taxon>Bacteria</taxon>
        <taxon>Bacillati</taxon>
        <taxon>Actinomycetota</taxon>
        <taxon>Actinomycetes</taxon>
        <taxon>Mycobacteriales</taxon>
        <taxon>Mycobacteriaceae</taxon>
        <taxon>Mycobacterium</taxon>
    </lineage>
</organism>
<feature type="compositionally biased region" description="Pro residues" evidence="1">
    <location>
        <begin position="103"/>
        <end position="113"/>
    </location>
</feature>
<keyword evidence="2" id="KW-1133">Transmembrane helix</keyword>